<feature type="domain" description="C2H2-type" evidence="7">
    <location>
        <begin position="602"/>
        <end position="632"/>
    </location>
</feature>
<dbReference type="Proteomes" id="UP000759131">
    <property type="component" value="Unassembled WGS sequence"/>
</dbReference>
<dbReference type="InterPro" id="IPR036236">
    <property type="entry name" value="Znf_C2H2_sf"/>
</dbReference>
<feature type="compositionally biased region" description="Low complexity" evidence="6">
    <location>
        <begin position="242"/>
        <end position="262"/>
    </location>
</feature>
<feature type="region of interest" description="Disordered" evidence="6">
    <location>
        <begin position="212"/>
        <end position="262"/>
    </location>
</feature>
<keyword evidence="2" id="KW-0677">Repeat</keyword>
<dbReference type="PANTHER" id="PTHR24409">
    <property type="entry name" value="ZINC FINGER PROTEIN 142"/>
    <property type="match status" value="1"/>
</dbReference>
<evidence type="ECO:0000256" key="1">
    <source>
        <dbReference type="ARBA" id="ARBA00022723"/>
    </source>
</evidence>
<keyword evidence="3 5" id="KW-0863">Zinc-finger</keyword>
<gene>
    <name evidence="8" type="ORF">OSB1V03_LOCUS4982</name>
</gene>
<dbReference type="Gene3D" id="3.30.160.60">
    <property type="entry name" value="Classic Zinc Finger"/>
    <property type="match status" value="5"/>
</dbReference>
<dbReference type="Pfam" id="PF00096">
    <property type="entry name" value="zf-C2H2"/>
    <property type="match status" value="2"/>
</dbReference>
<feature type="region of interest" description="Disordered" evidence="6">
    <location>
        <begin position="314"/>
        <end position="388"/>
    </location>
</feature>
<proteinExistence type="predicted"/>
<feature type="domain" description="C2H2-type" evidence="7">
    <location>
        <begin position="490"/>
        <end position="518"/>
    </location>
</feature>
<feature type="compositionally biased region" description="Polar residues" evidence="6">
    <location>
        <begin position="231"/>
        <end position="241"/>
    </location>
</feature>
<dbReference type="PROSITE" id="PS00028">
    <property type="entry name" value="ZINC_FINGER_C2H2_1"/>
    <property type="match status" value="9"/>
</dbReference>
<dbReference type="GO" id="GO:0000977">
    <property type="term" value="F:RNA polymerase II transcription regulatory region sequence-specific DNA binding"/>
    <property type="evidence" value="ECO:0007669"/>
    <property type="project" value="TreeGrafter"/>
</dbReference>
<protein>
    <recommendedName>
        <fullName evidence="7">C2H2-type domain-containing protein</fullName>
    </recommendedName>
</protein>
<reference evidence="8" key="1">
    <citation type="submission" date="2020-11" db="EMBL/GenBank/DDBJ databases">
        <authorList>
            <person name="Tran Van P."/>
        </authorList>
    </citation>
    <scope>NUCLEOTIDE SEQUENCE</scope>
</reference>
<dbReference type="GO" id="GO:0008270">
    <property type="term" value="F:zinc ion binding"/>
    <property type="evidence" value="ECO:0007669"/>
    <property type="project" value="UniProtKB-KW"/>
</dbReference>
<name>A0A7R9KJR4_9ACAR</name>
<evidence type="ECO:0000313" key="9">
    <source>
        <dbReference type="Proteomes" id="UP000759131"/>
    </source>
</evidence>
<feature type="domain" description="C2H2-type" evidence="7">
    <location>
        <begin position="731"/>
        <end position="755"/>
    </location>
</feature>
<evidence type="ECO:0000256" key="2">
    <source>
        <dbReference type="ARBA" id="ARBA00022737"/>
    </source>
</evidence>
<dbReference type="EMBL" id="OC856969">
    <property type="protein sequence ID" value="CAD7624539.1"/>
    <property type="molecule type" value="Genomic_DNA"/>
</dbReference>
<dbReference type="PANTHER" id="PTHR24409:SF295">
    <property type="entry name" value="AZ2-RELATED"/>
    <property type="match status" value="1"/>
</dbReference>
<dbReference type="GO" id="GO:0005634">
    <property type="term" value="C:nucleus"/>
    <property type="evidence" value="ECO:0007669"/>
    <property type="project" value="TreeGrafter"/>
</dbReference>
<evidence type="ECO:0000256" key="6">
    <source>
        <dbReference type="SAM" id="MobiDB-lite"/>
    </source>
</evidence>
<evidence type="ECO:0000256" key="5">
    <source>
        <dbReference type="PROSITE-ProRule" id="PRU00042"/>
    </source>
</evidence>
<dbReference type="PROSITE" id="PS50157">
    <property type="entry name" value="ZINC_FINGER_C2H2_2"/>
    <property type="match status" value="7"/>
</dbReference>
<feature type="domain" description="C2H2-type" evidence="7">
    <location>
        <begin position="129"/>
        <end position="159"/>
    </location>
</feature>
<feature type="compositionally biased region" description="Polar residues" evidence="6">
    <location>
        <begin position="212"/>
        <end position="221"/>
    </location>
</feature>
<evidence type="ECO:0000256" key="3">
    <source>
        <dbReference type="ARBA" id="ARBA00022771"/>
    </source>
</evidence>
<evidence type="ECO:0000256" key="4">
    <source>
        <dbReference type="ARBA" id="ARBA00022833"/>
    </source>
</evidence>
<dbReference type="EMBL" id="CAJPIZ010002394">
    <property type="protein sequence ID" value="CAG2104969.1"/>
    <property type="molecule type" value="Genomic_DNA"/>
</dbReference>
<sequence length="755" mass="83389">MGLTLLCVMCLYADYYVWTTIRALKASKLTIESDVKHLAQQMNAQNIRCSASDSSSSTSSIGSHIQLTTNSDKTRDEINIQKMALVIENELSLTALEDIRQLAEDSDDSLSQSLTYESIIESFVRQKSFKCNYDECDKGFATQRALDSHISRRHAIDGSAQSGEPIDRSSHVRNQSLGEALNGIQQIPVISTTDTSPPLIITTITTTSSAERQSVDNTCDTASPDGHQLRPTITTTSHTFPSITSTSDTKDQSQSSTISTTFPSFPDIITTTTATSSADRQSVDNNSSSADIEDQSLTTLFDVIYQTLNATTDVPSLPQTVTTSSADSQLVDITSDNDSDSDIELIGRVPAPKRPARNRSPGLAHRQRPSTCDNKPKRPARNRSPVDIKPSLIDSIPLVPEIVNKAPEAVITLTGAGDELIRDFAPGIRVLRKRKAPVDPRLAAKTTRITPPNLNPCPYVGCRQTFSTQSLLSTHMRSVHKEYWRAGQRFPCDKCHLKYSTGLALDSHQELAHPKPTPTTETPSPDLIPCFYVSCCQTFRTRSLLSEHMLYVHNEQWSADQRFPCNKCHLKYSTGLALDSHQSVAHPKPTPTITEKASPDLIPCPYIVCHLTFTRQPLLISHLQSTHSKERWSAGQPAAVRCHICDIKYTTLLALNRHQASAHPASTPVPTPVHPMPPELIVSNNYKIGFTCEKCHKHFNRIVPLMDHQRKEHPPVRPLPVKPRPSPGRHIPCDACGKCFGTDSALQMHKTAKNH</sequence>
<dbReference type="GO" id="GO:0000981">
    <property type="term" value="F:DNA-binding transcription factor activity, RNA polymerase II-specific"/>
    <property type="evidence" value="ECO:0007669"/>
    <property type="project" value="TreeGrafter"/>
</dbReference>
<feature type="domain" description="C2H2-type" evidence="7">
    <location>
        <begin position="690"/>
        <end position="718"/>
    </location>
</feature>
<feature type="domain" description="C2H2-type" evidence="7">
    <location>
        <begin position="455"/>
        <end position="480"/>
    </location>
</feature>
<dbReference type="SMART" id="SM00355">
    <property type="entry name" value="ZnF_C2H2"/>
    <property type="match status" value="9"/>
</dbReference>
<keyword evidence="9" id="KW-1185">Reference proteome</keyword>
<dbReference type="AlphaFoldDB" id="A0A7R9KJR4"/>
<feature type="non-terminal residue" evidence="8">
    <location>
        <position position="755"/>
    </location>
</feature>
<evidence type="ECO:0000259" key="7">
    <source>
        <dbReference type="PROSITE" id="PS50157"/>
    </source>
</evidence>
<keyword evidence="4" id="KW-0862">Zinc</keyword>
<dbReference type="InterPro" id="IPR013087">
    <property type="entry name" value="Znf_C2H2_type"/>
</dbReference>
<dbReference type="SUPFAM" id="SSF57667">
    <property type="entry name" value="beta-beta-alpha zinc fingers"/>
    <property type="match status" value="2"/>
</dbReference>
<feature type="domain" description="C2H2-type" evidence="7">
    <location>
        <begin position="563"/>
        <end position="591"/>
    </location>
</feature>
<feature type="compositionally biased region" description="Polar residues" evidence="6">
    <location>
        <begin position="314"/>
        <end position="334"/>
    </location>
</feature>
<evidence type="ECO:0000313" key="8">
    <source>
        <dbReference type="EMBL" id="CAD7624539.1"/>
    </source>
</evidence>
<organism evidence="8">
    <name type="scientific">Medioppia subpectinata</name>
    <dbReference type="NCBI Taxonomy" id="1979941"/>
    <lineage>
        <taxon>Eukaryota</taxon>
        <taxon>Metazoa</taxon>
        <taxon>Ecdysozoa</taxon>
        <taxon>Arthropoda</taxon>
        <taxon>Chelicerata</taxon>
        <taxon>Arachnida</taxon>
        <taxon>Acari</taxon>
        <taxon>Acariformes</taxon>
        <taxon>Sarcoptiformes</taxon>
        <taxon>Oribatida</taxon>
        <taxon>Brachypylina</taxon>
        <taxon>Oppioidea</taxon>
        <taxon>Oppiidae</taxon>
        <taxon>Medioppia</taxon>
    </lineage>
</organism>
<keyword evidence="1" id="KW-0479">Metal-binding</keyword>
<accession>A0A7R9KJR4</accession>